<sequence length="207" mass="23298">MKNKPVLRLLIAAISLIMMENTVIAQTKKDAGMSLQTAQNWLKSSKWKDGLKLEVAPSVNAAEFYKQYYNNKAVWDKVFLYLKQTNLDTLSTGKHPIDGDNAYASVTEAPSKALDKAGWESHKKHIDLQYVIKGKERIDVVDINKATVTNPYNEAKDAANYTAEGTSYIAEPGTFYLFFPQDVHRPNIKVDGYDVVKKLVIKIKVVN</sequence>
<accession>A0ABW2ZG58</accession>
<dbReference type="SUPFAM" id="SSF51197">
    <property type="entry name" value="Clavaminate synthase-like"/>
    <property type="match status" value="1"/>
</dbReference>
<feature type="signal peptide" evidence="1">
    <location>
        <begin position="1"/>
        <end position="25"/>
    </location>
</feature>
<name>A0ABW2ZG58_9SPHI</name>
<organism evidence="2 3">
    <name type="scientific">Mucilaginibacter lutimaris</name>
    <dbReference type="NCBI Taxonomy" id="931629"/>
    <lineage>
        <taxon>Bacteria</taxon>
        <taxon>Pseudomonadati</taxon>
        <taxon>Bacteroidota</taxon>
        <taxon>Sphingobacteriia</taxon>
        <taxon>Sphingobacteriales</taxon>
        <taxon>Sphingobacteriaceae</taxon>
        <taxon>Mucilaginibacter</taxon>
    </lineage>
</organism>
<proteinExistence type="predicted"/>
<keyword evidence="1" id="KW-0732">Signal</keyword>
<evidence type="ECO:0000313" key="3">
    <source>
        <dbReference type="Proteomes" id="UP001597073"/>
    </source>
</evidence>
<dbReference type="Proteomes" id="UP001597073">
    <property type="component" value="Unassembled WGS sequence"/>
</dbReference>
<evidence type="ECO:0000256" key="1">
    <source>
        <dbReference type="SAM" id="SignalP"/>
    </source>
</evidence>
<dbReference type="Pfam" id="PF04074">
    <property type="entry name" value="DUF386"/>
    <property type="match status" value="1"/>
</dbReference>
<dbReference type="EMBL" id="JBHTIA010000005">
    <property type="protein sequence ID" value="MFD0765171.1"/>
    <property type="molecule type" value="Genomic_DNA"/>
</dbReference>
<keyword evidence="3" id="KW-1185">Reference proteome</keyword>
<protein>
    <submittedName>
        <fullName evidence="2">YhcH/YjgK/YiaL family protein</fullName>
    </submittedName>
</protein>
<dbReference type="NCBIfam" id="TIGR00022">
    <property type="entry name" value="YhcH/YjgK/YiaL family protein"/>
    <property type="match status" value="1"/>
</dbReference>
<dbReference type="PANTHER" id="PTHR34986">
    <property type="entry name" value="EVOLVED BETA-GALACTOSIDASE SUBUNIT BETA"/>
    <property type="match status" value="1"/>
</dbReference>
<dbReference type="InterPro" id="IPR004375">
    <property type="entry name" value="NanQ/TabA/YiaL"/>
</dbReference>
<dbReference type="PANTHER" id="PTHR34986:SF1">
    <property type="entry name" value="PROTEIN YIAL"/>
    <property type="match status" value="1"/>
</dbReference>
<gene>
    <name evidence="2" type="ORF">ACFQZI_09930</name>
</gene>
<reference evidence="3" key="1">
    <citation type="journal article" date="2019" name="Int. J. Syst. Evol. Microbiol.">
        <title>The Global Catalogue of Microorganisms (GCM) 10K type strain sequencing project: providing services to taxonomists for standard genome sequencing and annotation.</title>
        <authorList>
            <consortium name="The Broad Institute Genomics Platform"/>
            <consortium name="The Broad Institute Genome Sequencing Center for Infectious Disease"/>
            <person name="Wu L."/>
            <person name="Ma J."/>
        </authorList>
    </citation>
    <scope>NUCLEOTIDE SEQUENCE [LARGE SCALE GENOMIC DNA]</scope>
    <source>
        <strain evidence="3">CCUG 60742</strain>
    </source>
</reference>
<comment type="caution">
    <text evidence="2">The sequence shown here is derived from an EMBL/GenBank/DDBJ whole genome shotgun (WGS) entry which is preliminary data.</text>
</comment>
<evidence type="ECO:0000313" key="2">
    <source>
        <dbReference type="EMBL" id="MFD0765171.1"/>
    </source>
</evidence>
<dbReference type="InterPro" id="IPR037012">
    <property type="entry name" value="NanQ/TabA/YiaL_sf"/>
</dbReference>
<dbReference type="Gene3D" id="2.60.120.370">
    <property type="entry name" value="YhcH/YjgK/YiaL"/>
    <property type="match status" value="1"/>
</dbReference>
<dbReference type="RefSeq" id="WP_377141931.1">
    <property type="nucleotide sequence ID" value="NZ_JBHTIA010000005.1"/>
</dbReference>
<feature type="chain" id="PRO_5046911827" evidence="1">
    <location>
        <begin position="26"/>
        <end position="207"/>
    </location>
</feature>